<comment type="caution">
    <text evidence="4">The sequence shown here is derived from an EMBL/GenBank/DDBJ whole genome shotgun (WGS) entry which is preliminary data.</text>
</comment>
<keyword evidence="3" id="KW-0472">Membrane</keyword>
<comment type="subcellular location">
    <subcellularLocation>
        <location evidence="1">Cell envelope</location>
    </subcellularLocation>
</comment>
<evidence type="ECO:0000256" key="1">
    <source>
        <dbReference type="ARBA" id="ARBA00004196"/>
    </source>
</evidence>
<dbReference type="GO" id="GO:0030313">
    <property type="term" value="C:cell envelope"/>
    <property type="evidence" value="ECO:0007669"/>
    <property type="project" value="UniProtKB-SubCell"/>
</dbReference>
<accession>K2F5L6</accession>
<feature type="transmembrane region" description="Helical" evidence="3">
    <location>
        <begin position="15"/>
        <end position="38"/>
    </location>
</feature>
<gene>
    <name evidence="4" type="ORF">ACD_4C00308G0004</name>
</gene>
<protein>
    <submittedName>
        <fullName evidence="4">RND family efflux transporter MFP subunit</fullName>
    </submittedName>
</protein>
<sequence length="664" mass="76870">MSLVNEVKKSTSKNWITKLVIVIILSWIWYWSYGYFFWNKENATIQEKKTYTVSSWNLKNSIESDWKVTLKDELNLDFANPWIIKTILKKEWDEVKKWEIIASIDTEYLVLAIDKAKIALQIAEANYNLKKRWWTLDDINIWEKQLESSQASYDSTLSQADMDIRIAEDNLRISWENLDNAKKQAEINELNSKNNLDTAKFDLTTSENNLKLITLQEEEKYKNSENKLLMEAWQLITIIEKNLFDIDSLLWISDSNRTINDSYEIYLWAKNSSSKAQAENSYGEAKSEFDKFYTDWKAFRQDSDFTKLEEFSLRLKNVSSLTNKALNYTIETLKNSIASSGFTQSTLDSFQTDFENALSGLKNDTSSFAIILQVTQEAKTSMEFKINTARDQITSLTQKLKISEAILQKTILENEVLINLANQKVEQAKIAQDNSKIKKDTSLIKEKSQIEISKSTLESKKWADSLELEPLYMAIVSAKKNLEEAEKKKEDSFLKSPIDWKIAKIAWSIWETTSSLKEAFVTIINNKTFFVESQVAEEDIVKVKNWQKVYITFDAIEGLNIPWEVIYVSEKADIDPNSVVSYKTQIVFSSDDEKIKEGMTATSEFITKEIKSALLIPVQSVKTINKKPSVMLASWEYKQVITWFTDSKMVEVISGLSKWDKIIY</sequence>
<dbReference type="Gene3D" id="2.40.30.170">
    <property type="match status" value="1"/>
</dbReference>
<dbReference type="PANTHER" id="PTHR32347:SF14">
    <property type="entry name" value="EFFLUX SYSTEM COMPONENT YKNX-RELATED"/>
    <property type="match status" value="1"/>
</dbReference>
<evidence type="ECO:0000256" key="2">
    <source>
        <dbReference type="ARBA" id="ARBA00023054"/>
    </source>
</evidence>
<name>K2F5L6_9BACT</name>
<evidence type="ECO:0000256" key="3">
    <source>
        <dbReference type="SAM" id="Phobius"/>
    </source>
</evidence>
<dbReference type="InterPro" id="IPR050465">
    <property type="entry name" value="UPF0194_transport"/>
</dbReference>
<evidence type="ECO:0000313" key="4">
    <source>
        <dbReference type="EMBL" id="EKE26376.1"/>
    </source>
</evidence>
<keyword evidence="2" id="KW-0175">Coiled coil</keyword>
<keyword evidence="3" id="KW-0812">Transmembrane</keyword>
<dbReference type="PANTHER" id="PTHR32347">
    <property type="entry name" value="EFFLUX SYSTEM COMPONENT YKNX-RELATED"/>
    <property type="match status" value="1"/>
</dbReference>
<proteinExistence type="predicted"/>
<dbReference type="AlphaFoldDB" id="K2F5L6"/>
<reference evidence="4" key="1">
    <citation type="journal article" date="2012" name="Science">
        <title>Fermentation, hydrogen, and sulfur metabolism in multiple uncultivated bacterial phyla.</title>
        <authorList>
            <person name="Wrighton K.C."/>
            <person name="Thomas B.C."/>
            <person name="Sharon I."/>
            <person name="Miller C.S."/>
            <person name="Castelle C.J."/>
            <person name="VerBerkmoes N.C."/>
            <person name="Wilkins M.J."/>
            <person name="Hettich R.L."/>
            <person name="Lipton M.S."/>
            <person name="Williams K.H."/>
            <person name="Long P.E."/>
            <person name="Banfield J.F."/>
        </authorList>
    </citation>
    <scope>NUCLEOTIDE SEQUENCE [LARGE SCALE GENOMIC DNA]</scope>
</reference>
<keyword evidence="3" id="KW-1133">Transmembrane helix</keyword>
<organism evidence="4">
    <name type="scientific">uncultured bacterium</name>
    <name type="common">gcode 4</name>
    <dbReference type="NCBI Taxonomy" id="1234023"/>
    <lineage>
        <taxon>Bacteria</taxon>
        <taxon>environmental samples</taxon>
    </lineage>
</organism>
<dbReference type="EMBL" id="AMFJ01000824">
    <property type="protein sequence ID" value="EKE26376.1"/>
    <property type="molecule type" value="Genomic_DNA"/>
</dbReference>